<accession>A0A7Y9WC65</accession>
<sequence>MDESTGWCEGCLRTIDEIASWSLFDDDAKRAVWSAIEVRHTEFMAKHAKERR</sequence>
<evidence type="ECO:0000313" key="1">
    <source>
        <dbReference type="EMBL" id="NYH18086.1"/>
    </source>
</evidence>
<dbReference type="AlphaFoldDB" id="A0A7Y9WC65"/>
<dbReference type="Proteomes" id="UP000572540">
    <property type="component" value="Unassembled WGS sequence"/>
</dbReference>
<organism evidence="1 2">
    <name type="scientific">Paraburkholderia bryophila</name>
    <dbReference type="NCBI Taxonomy" id="420952"/>
    <lineage>
        <taxon>Bacteria</taxon>
        <taxon>Pseudomonadati</taxon>
        <taxon>Pseudomonadota</taxon>
        <taxon>Betaproteobacteria</taxon>
        <taxon>Burkholderiales</taxon>
        <taxon>Burkholderiaceae</taxon>
        <taxon>Paraburkholderia</taxon>
    </lineage>
</organism>
<dbReference type="InterPro" id="IPR010710">
    <property type="entry name" value="DUF1289"/>
</dbReference>
<protein>
    <submittedName>
        <fullName evidence="1">Putative Fe-S protein YdhL (DUF1289 family)</fullName>
    </submittedName>
</protein>
<dbReference type="Pfam" id="PF06945">
    <property type="entry name" value="DUF1289"/>
    <property type="match status" value="1"/>
</dbReference>
<name>A0A7Y9WC65_9BURK</name>
<evidence type="ECO:0000313" key="2">
    <source>
        <dbReference type="Proteomes" id="UP000572540"/>
    </source>
</evidence>
<comment type="caution">
    <text evidence="1">The sequence shown here is derived from an EMBL/GenBank/DDBJ whole genome shotgun (WGS) entry which is preliminary data.</text>
</comment>
<dbReference type="EMBL" id="JACCAU010000001">
    <property type="protein sequence ID" value="NYH18086.1"/>
    <property type="molecule type" value="Genomic_DNA"/>
</dbReference>
<gene>
    <name evidence="1" type="ORF">GGD41_005314</name>
</gene>
<reference evidence="1 2" key="1">
    <citation type="submission" date="2020-07" db="EMBL/GenBank/DDBJ databases">
        <title>Exploring microbial biodiversity for novel pathways involved in the catabolism of aromatic compounds derived from lignin.</title>
        <authorList>
            <person name="Elkins J."/>
        </authorList>
    </citation>
    <scope>NUCLEOTIDE SEQUENCE [LARGE SCALE GENOMIC DNA]</scope>
    <source>
        <strain evidence="1 2">H2C3B</strain>
    </source>
</reference>
<proteinExistence type="predicted"/>